<evidence type="ECO:0000313" key="2">
    <source>
        <dbReference type="EMBL" id="RNA30811.1"/>
    </source>
</evidence>
<accession>A0A3M7S4U4</accession>
<feature type="transmembrane region" description="Helical" evidence="1">
    <location>
        <begin position="75"/>
        <end position="100"/>
    </location>
</feature>
<protein>
    <submittedName>
        <fullName evidence="2">Uncharacterized protein</fullName>
    </submittedName>
</protein>
<organism evidence="2 3">
    <name type="scientific">Brachionus plicatilis</name>
    <name type="common">Marine rotifer</name>
    <name type="synonym">Brachionus muelleri</name>
    <dbReference type="NCBI Taxonomy" id="10195"/>
    <lineage>
        <taxon>Eukaryota</taxon>
        <taxon>Metazoa</taxon>
        <taxon>Spiralia</taxon>
        <taxon>Gnathifera</taxon>
        <taxon>Rotifera</taxon>
        <taxon>Eurotatoria</taxon>
        <taxon>Monogononta</taxon>
        <taxon>Pseudotrocha</taxon>
        <taxon>Ploima</taxon>
        <taxon>Brachionidae</taxon>
        <taxon>Brachionus</taxon>
    </lineage>
</organism>
<keyword evidence="1" id="KW-0812">Transmembrane</keyword>
<keyword evidence="1" id="KW-0472">Membrane</keyword>
<gene>
    <name evidence="2" type="ORF">BpHYR1_015558</name>
</gene>
<dbReference type="AlphaFoldDB" id="A0A3M7S4U4"/>
<evidence type="ECO:0000256" key="1">
    <source>
        <dbReference type="SAM" id="Phobius"/>
    </source>
</evidence>
<keyword evidence="1" id="KW-1133">Transmembrane helix</keyword>
<keyword evidence="3" id="KW-1185">Reference proteome</keyword>
<comment type="caution">
    <text evidence="2">The sequence shown here is derived from an EMBL/GenBank/DDBJ whole genome shotgun (WGS) entry which is preliminary data.</text>
</comment>
<reference evidence="2 3" key="1">
    <citation type="journal article" date="2018" name="Sci. Rep.">
        <title>Genomic signatures of local adaptation to the degree of environmental predictability in rotifers.</title>
        <authorList>
            <person name="Franch-Gras L."/>
            <person name="Hahn C."/>
            <person name="Garcia-Roger E.M."/>
            <person name="Carmona M.J."/>
            <person name="Serra M."/>
            <person name="Gomez A."/>
        </authorList>
    </citation>
    <scope>NUCLEOTIDE SEQUENCE [LARGE SCALE GENOMIC DNA]</scope>
    <source>
        <strain evidence="2">HYR1</strain>
    </source>
</reference>
<proteinExistence type="predicted"/>
<dbReference type="Proteomes" id="UP000276133">
    <property type="component" value="Unassembled WGS sequence"/>
</dbReference>
<evidence type="ECO:0000313" key="3">
    <source>
        <dbReference type="Proteomes" id="UP000276133"/>
    </source>
</evidence>
<dbReference type="EMBL" id="REGN01002040">
    <property type="protein sequence ID" value="RNA30811.1"/>
    <property type="molecule type" value="Genomic_DNA"/>
</dbReference>
<sequence length="139" mass="16312">MSASNHVYYEDIKKILNLTFFAHFFLNFSCSHTERSHLRDFMPLKQKIHLKFTHGKANTAGTPNRPSYIQVTPHVHFWILGGINGHFQIEIFTIIPFFIFNKYKKSQKIFGLGELSSGARNKYQLKQNENKNCLKMFKN</sequence>
<name>A0A3M7S4U4_BRAPC</name>